<comment type="cofactor">
    <cofactor evidence="2">
        <name>Zn(2+)</name>
        <dbReference type="ChEBI" id="CHEBI:29105"/>
    </cofactor>
    <text evidence="2">Binds 1 zinc ion per subunit.</text>
</comment>
<dbReference type="KEGG" id="nva:G3M78_11570"/>
<keyword evidence="2" id="KW-0862">Zinc</keyword>
<dbReference type="GO" id="GO:0006508">
    <property type="term" value="P:proteolysis"/>
    <property type="evidence" value="ECO:0007669"/>
    <property type="project" value="UniProtKB-UniRule"/>
</dbReference>
<dbReference type="PANTHER" id="PTHR34217">
    <property type="entry name" value="METAL-DEPENDENT CARBOXYPEPTIDASE"/>
    <property type="match status" value="1"/>
</dbReference>
<keyword evidence="1" id="KW-0378">Hydrolase</keyword>
<keyword evidence="1" id="KW-0482">Metalloprotease</keyword>
<keyword evidence="1 4" id="KW-0121">Carboxypeptidase</keyword>
<sequence length="505" mass="56687">MNETQQKKYEELVSQLTEVSRLGSVMGIMHWDQEVIMPSGAAESRAGQMAALAGVLHEKSSRKELGALAEDLFSAGPDNYSLFEWRNIAEAKREYDLSARIPKALVQELASLSSQGHHVWVKARQENSFSSFVPTLKRFVQLKKEWAGYAFPELSTYDATIDIYERGMSAERLTAIFDTIKTPLKNLIQGVAESSNAPDGTFLKGSFPVADQEALGKKISQAIGFSFDHGRMDVSVHPFCGGGDASDVRITTRYREDNFIESLYAVIHETGHGLYEQGRMREGRDLPASESLTMGIHESQSLFWERMIAQGRPFCGAFLQTFAEAFPENFKNVSAETLYRGINMVSPSFIRVEADEATYPLHVILRFEIEKGLFDDSLKVEDLPEIWNAKMQEYLGICPPNDASGVLQDVHWSGGAFGYFPSYTLGAMYACQFYQALREALPGVEDEISQGNLAPVKNWLNENIHQQGKLYTPDELVLRVTGKPLDPQLFINYLTEKYRSIYSLN</sequence>
<dbReference type="EC" id="3.4.17.19" evidence="1"/>
<dbReference type="Gene3D" id="1.10.1370.30">
    <property type="match status" value="1"/>
</dbReference>
<keyword evidence="1" id="KW-0645">Protease</keyword>
<evidence type="ECO:0000256" key="3">
    <source>
        <dbReference type="PIRSR" id="PIRSR006615-2"/>
    </source>
</evidence>
<dbReference type="GO" id="GO:0004181">
    <property type="term" value="F:metallocarboxypeptidase activity"/>
    <property type="evidence" value="ECO:0007669"/>
    <property type="project" value="UniProtKB-UniRule"/>
</dbReference>
<comment type="catalytic activity">
    <reaction evidence="1">
        <text>Release of a C-terminal amino acid with broad specificity, except for -Pro.</text>
        <dbReference type="EC" id="3.4.17.19"/>
    </reaction>
</comment>
<dbReference type="PANTHER" id="PTHR34217:SF1">
    <property type="entry name" value="CARBOXYPEPTIDASE 1"/>
    <property type="match status" value="1"/>
</dbReference>
<dbReference type="GO" id="GO:0046872">
    <property type="term" value="F:metal ion binding"/>
    <property type="evidence" value="ECO:0007669"/>
    <property type="project" value="UniProtKB-KW"/>
</dbReference>
<organism evidence="4 5">
    <name type="scientific">Candidatus Nitrohelix vancouverensis</name>
    <dbReference type="NCBI Taxonomy" id="2705534"/>
    <lineage>
        <taxon>Bacteria</taxon>
        <taxon>Pseudomonadati</taxon>
        <taxon>Nitrospinota/Tectimicrobiota group</taxon>
        <taxon>Nitrospinota</taxon>
        <taxon>Nitrospinia</taxon>
        <taxon>Nitrospinales</taxon>
        <taxon>Nitrospinaceae</taxon>
        <taxon>Candidatus Nitrohelix</taxon>
    </lineage>
</organism>
<gene>
    <name evidence="4" type="ORF">G3M78_11570</name>
</gene>
<comment type="function">
    <text evidence="1">Broad specificity carboxypetidase that releases amino acids sequentially from the C-terminus, including neutral, aromatic, polar and basic residues.</text>
</comment>
<keyword evidence="1 2" id="KW-0479">Metal-binding</keyword>
<dbReference type="CDD" id="cd06460">
    <property type="entry name" value="M32_Taq"/>
    <property type="match status" value="1"/>
</dbReference>
<feature type="binding site" evidence="2">
    <location>
        <position position="268"/>
    </location>
    <ligand>
        <name>Zn(2+)</name>
        <dbReference type="ChEBI" id="CHEBI:29105"/>
        <note>catalytic</note>
    </ligand>
</feature>
<dbReference type="InterPro" id="IPR001333">
    <property type="entry name" value="Peptidase_M32_Taq"/>
</dbReference>
<name>A0A7T0C3R8_9BACT</name>
<evidence type="ECO:0000313" key="5">
    <source>
        <dbReference type="Proteomes" id="UP000594464"/>
    </source>
</evidence>
<feature type="binding site" evidence="2">
    <location>
        <position position="272"/>
    </location>
    <ligand>
        <name>Zn(2+)</name>
        <dbReference type="ChEBI" id="CHEBI:29105"/>
        <note>catalytic</note>
    </ligand>
</feature>
<evidence type="ECO:0000256" key="1">
    <source>
        <dbReference type="PIRNR" id="PIRNR006615"/>
    </source>
</evidence>
<dbReference type="Proteomes" id="UP000594464">
    <property type="component" value="Chromosome"/>
</dbReference>
<feature type="binding site" evidence="2">
    <location>
        <position position="298"/>
    </location>
    <ligand>
        <name>Zn(2+)</name>
        <dbReference type="ChEBI" id="CHEBI:29105"/>
        <note>catalytic</note>
    </ligand>
</feature>
<dbReference type="PIRSF" id="PIRSF006615">
    <property type="entry name" value="Zn_crbxpep_Taq"/>
    <property type="match status" value="1"/>
</dbReference>
<comment type="similarity">
    <text evidence="1">Belongs to the peptidase M32 family.</text>
</comment>
<feature type="active site" description="Proton donor/acceptor" evidence="3">
    <location>
        <position position="269"/>
    </location>
</feature>
<dbReference type="SUPFAM" id="SSF55486">
    <property type="entry name" value="Metalloproteases ('zincins'), catalytic domain"/>
    <property type="match status" value="1"/>
</dbReference>
<dbReference type="Pfam" id="PF02074">
    <property type="entry name" value="Peptidase_M32"/>
    <property type="match status" value="1"/>
</dbReference>
<evidence type="ECO:0000313" key="4">
    <source>
        <dbReference type="EMBL" id="QPJ65997.1"/>
    </source>
</evidence>
<proteinExistence type="inferred from homology"/>
<protein>
    <recommendedName>
        <fullName evidence="1">Metal-dependent carboxypeptidase</fullName>
        <ecNumber evidence="1">3.4.17.19</ecNumber>
    </recommendedName>
</protein>
<dbReference type="AlphaFoldDB" id="A0A7T0C3R8"/>
<dbReference type="PROSITE" id="PS52034">
    <property type="entry name" value="PEPTIDASE_M32"/>
    <property type="match status" value="1"/>
</dbReference>
<evidence type="ECO:0000256" key="2">
    <source>
        <dbReference type="PIRSR" id="PIRSR006615-1"/>
    </source>
</evidence>
<accession>A0A7T0C3R8</accession>
<reference evidence="5" key="1">
    <citation type="submission" date="2020-02" db="EMBL/GenBank/DDBJ databases">
        <title>Genomic and physiological characterization of two novel Nitrospinaceae genera.</title>
        <authorList>
            <person name="Mueller A.J."/>
            <person name="Jung M.-Y."/>
            <person name="Strachan C.R."/>
            <person name="Herbold C.W."/>
            <person name="Kirkegaard R.H."/>
            <person name="Daims H."/>
        </authorList>
    </citation>
    <scope>NUCLEOTIDE SEQUENCE [LARGE SCALE GENOMIC DNA]</scope>
</reference>
<dbReference type="PRINTS" id="PR00998">
    <property type="entry name" value="CRBOXYPTASET"/>
</dbReference>
<dbReference type="EMBL" id="CP048620">
    <property type="protein sequence ID" value="QPJ65997.1"/>
    <property type="molecule type" value="Genomic_DNA"/>
</dbReference>